<dbReference type="EMBL" id="CADCSZ010000129">
    <property type="protein sequence ID" value="CAA9246903.1"/>
    <property type="molecule type" value="Genomic_DNA"/>
</dbReference>
<name>A0A6J4ICV4_9ACTN</name>
<accession>A0A6J4ICV4</accession>
<evidence type="ECO:0000256" key="2">
    <source>
        <dbReference type="SAM" id="Phobius"/>
    </source>
</evidence>
<keyword evidence="2" id="KW-0812">Transmembrane</keyword>
<feature type="transmembrane region" description="Helical" evidence="2">
    <location>
        <begin position="260"/>
        <end position="280"/>
    </location>
</feature>
<evidence type="ECO:0000313" key="3">
    <source>
        <dbReference type="EMBL" id="CAA9246903.1"/>
    </source>
</evidence>
<protein>
    <recommendedName>
        <fullName evidence="4">DUF2079 domain-containing protein</fullName>
    </recommendedName>
</protein>
<feature type="transmembrane region" description="Helical" evidence="2">
    <location>
        <begin position="449"/>
        <end position="468"/>
    </location>
</feature>
<evidence type="ECO:0008006" key="4">
    <source>
        <dbReference type="Google" id="ProtNLM"/>
    </source>
</evidence>
<feature type="transmembrane region" description="Helical" evidence="2">
    <location>
        <begin position="208"/>
        <end position="227"/>
    </location>
</feature>
<proteinExistence type="predicted"/>
<dbReference type="AlphaFoldDB" id="A0A6J4ICV4"/>
<dbReference type="Pfam" id="PF09852">
    <property type="entry name" value="DUF2079"/>
    <property type="match status" value="1"/>
</dbReference>
<feature type="transmembrane region" description="Helical" evidence="2">
    <location>
        <begin position="152"/>
        <end position="170"/>
    </location>
</feature>
<keyword evidence="2" id="KW-0472">Membrane</keyword>
<feature type="transmembrane region" description="Helical" evidence="2">
    <location>
        <begin position="415"/>
        <end position="437"/>
    </location>
</feature>
<keyword evidence="2" id="KW-1133">Transmembrane helix</keyword>
<feature type="transmembrane region" description="Helical" evidence="2">
    <location>
        <begin position="292"/>
        <end position="318"/>
    </location>
</feature>
<feature type="region of interest" description="Disordered" evidence="1">
    <location>
        <begin position="1"/>
        <end position="119"/>
    </location>
</feature>
<feature type="compositionally biased region" description="Low complexity" evidence="1">
    <location>
        <begin position="11"/>
        <end position="21"/>
    </location>
</feature>
<evidence type="ECO:0000256" key="1">
    <source>
        <dbReference type="SAM" id="MobiDB-lite"/>
    </source>
</evidence>
<gene>
    <name evidence="3" type="ORF">AVDCRST_MAG76-2066</name>
</gene>
<organism evidence="3">
    <name type="scientific">uncultured Acidimicrobiales bacterium</name>
    <dbReference type="NCBI Taxonomy" id="310071"/>
    <lineage>
        <taxon>Bacteria</taxon>
        <taxon>Bacillati</taxon>
        <taxon>Actinomycetota</taxon>
        <taxon>Acidimicrobiia</taxon>
        <taxon>Acidimicrobiales</taxon>
        <taxon>environmental samples</taxon>
    </lineage>
</organism>
<feature type="transmembrane region" description="Helical" evidence="2">
    <location>
        <begin position="474"/>
        <end position="494"/>
    </location>
</feature>
<reference evidence="3" key="1">
    <citation type="submission" date="2020-02" db="EMBL/GenBank/DDBJ databases">
        <authorList>
            <person name="Meier V. D."/>
        </authorList>
    </citation>
    <scope>NUCLEOTIDE SEQUENCE</scope>
    <source>
        <strain evidence="3">AVDCRST_MAG76</strain>
    </source>
</reference>
<dbReference type="InterPro" id="IPR018650">
    <property type="entry name" value="STSV1_Orf64"/>
</dbReference>
<feature type="compositionally biased region" description="Basic and acidic residues" evidence="1">
    <location>
        <begin position="30"/>
        <end position="54"/>
    </location>
</feature>
<feature type="transmembrane region" description="Helical" evidence="2">
    <location>
        <begin position="341"/>
        <end position="361"/>
    </location>
</feature>
<feature type="compositionally biased region" description="Low complexity" evidence="1">
    <location>
        <begin position="92"/>
        <end position="103"/>
    </location>
</feature>
<sequence length="618" mass="68740">MKMVSWFRQPRASSAGARRSSWPGLDIDAEGCRRRLEEGPLQRAEPERESRDPDPEGVEGPSDEALSLGDRLRRRLLAPRGATNRPEPEAPPADWAETEAAPKAPDPPEEAEGAGPEAPAARVVTVKLPLQHWDWAPDADTRPVLADRRARLVVAGAAGLYIWLFSYWTMRHYDGFGTTAFDFAIYDQGVWLLSRFKEPFVTVMGRHLFGDHTSFILLPLVPIYWILPTGKVLLVAQAAALGSAAVPTFLLARDKLRNELLAAVLAVVYLLHPAVGHINLEQFHPDVFEVPLALFAFWFMVRHRWFGFFACVVALLLVKEDVALLTFPLGVYVAVRHDRRVGLATCWVSMGAMALALWWILPMYNEIGSLNAWRVPFGGVRGFMRTAVGHPGRLINYIFDDSRRPWYLWQLLSPLAFLPLLAPRVLLIGLPLLAVNVFSTFYYQYDIRYHYGTLVLPVLVTSTIFAIAKARSVAGRQIAVGLVAATTLLTAYLWGPTPLGRKEAVIASPSGPSVPHLKRAFALIPDDAVVSAFYGYVPHLAHREEIYMFPNPFSTSYYGTSKQGGLRLPAADRVEYVVVPTALDAEPKAVFNRIRKDYDVVYEAGNVTMVKKKPPPAG</sequence>